<organism evidence="2 3">
    <name type="scientific">Zestosphaera tikiterensis</name>
    <dbReference type="NCBI Taxonomy" id="1973259"/>
    <lineage>
        <taxon>Archaea</taxon>
        <taxon>Thermoproteota</taxon>
        <taxon>Thermoprotei</taxon>
        <taxon>Desulfurococcales</taxon>
        <taxon>Desulfurococcaceae</taxon>
        <taxon>Zestosphaera</taxon>
    </lineage>
</organism>
<dbReference type="InterPro" id="IPR011604">
    <property type="entry name" value="PDDEXK-like_dom_sf"/>
</dbReference>
<evidence type="ECO:0000256" key="1">
    <source>
        <dbReference type="ARBA" id="ARBA00001936"/>
    </source>
</evidence>
<dbReference type="EMBL" id="NBVN01000002">
    <property type="protein sequence ID" value="PUA33361.1"/>
    <property type="molecule type" value="Genomic_DNA"/>
</dbReference>
<accession>A0A2R7Y752</accession>
<dbReference type="Gene3D" id="3.90.320.10">
    <property type="match status" value="1"/>
</dbReference>
<name>A0A2R7Y752_9CREN</name>
<protein>
    <submittedName>
        <fullName evidence="2">Uncharacterized protein</fullName>
    </submittedName>
</protein>
<gene>
    <name evidence="2" type="ORF">B7O98_02740</name>
</gene>
<comment type="caution">
    <text evidence="2">The sequence shown here is derived from an EMBL/GenBank/DDBJ whole genome shotgun (WGS) entry which is preliminary data.</text>
</comment>
<reference evidence="2 3" key="1">
    <citation type="journal article" date="2018" name="Syst. Appl. Microbiol.">
        <title>A new symbiotic nanoarchaeote (Candidatus Nanoclepta minutus) and its host (Zestosphaera tikiterensis gen. nov., sp. nov.) from a New Zealand hot spring.</title>
        <authorList>
            <person name="St John E."/>
            <person name="Liu Y."/>
            <person name="Podar M."/>
            <person name="Stott M.B."/>
            <person name="Meneghin J."/>
            <person name="Chen Z."/>
            <person name="Lagutin K."/>
            <person name="Mitchell K."/>
            <person name="Reysenbach A.L."/>
        </authorList>
    </citation>
    <scope>NUCLEOTIDE SEQUENCE [LARGE SCALE GENOMIC DNA]</scope>
    <source>
        <strain evidence="2">NZ3</strain>
    </source>
</reference>
<sequence length="123" mass="13932">MRRSAVPHLADRNPAPRRDNAIGVNKVSESKIYSWLLEAVKLESRVYDDLTIHVSEVVGCLRKAFYMRCRLVSIPPSSAILLLGNTVHSALQEVLRREGYLTEFEVNLNVEASRMICLVGRHD</sequence>
<proteinExistence type="predicted"/>
<dbReference type="AlphaFoldDB" id="A0A2R7Y752"/>
<comment type="cofactor">
    <cofactor evidence="1">
        <name>Mn(2+)</name>
        <dbReference type="ChEBI" id="CHEBI:29035"/>
    </cofactor>
</comment>
<evidence type="ECO:0000313" key="3">
    <source>
        <dbReference type="Proteomes" id="UP000244093"/>
    </source>
</evidence>
<dbReference type="Proteomes" id="UP000244093">
    <property type="component" value="Unassembled WGS sequence"/>
</dbReference>
<evidence type="ECO:0000313" key="2">
    <source>
        <dbReference type="EMBL" id="PUA33361.1"/>
    </source>
</evidence>